<dbReference type="InterPro" id="IPR015421">
    <property type="entry name" value="PyrdxlP-dep_Trfase_major"/>
</dbReference>
<dbReference type="VEuPathDB" id="TriTrypDB:BSAL_02755"/>
<comment type="catalytic activity">
    <reaction evidence="6">
        <text>L-serine + hexadecanoyl-CoA + H(+) = 3-oxosphinganine + CO2 + CoA</text>
        <dbReference type="Rhea" id="RHEA:14761"/>
        <dbReference type="ChEBI" id="CHEBI:15378"/>
        <dbReference type="ChEBI" id="CHEBI:16526"/>
        <dbReference type="ChEBI" id="CHEBI:33384"/>
        <dbReference type="ChEBI" id="CHEBI:57287"/>
        <dbReference type="ChEBI" id="CHEBI:57379"/>
        <dbReference type="ChEBI" id="CHEBI:58299"/>
        <dbReference type="EC" id="2.3.1.50"/>
    </reaction>
</comment>
<dbReference type="SUPFAM" id="SSF53383">
    <property type="entry name" value="PLP-dependent transferases"/>
    <property type="match status" value="1"/>
</dbReference>
<evidence type="ECO:0000313" key="12">
    <source>
        <dbReference type="Proteomes" id="UP000051952"/>
    </source>
</evidence>
<dbReference type="GO" id="GO:0004758">
    <property type="term" value="F:serine C-palmitoyltransferase activity"/>
    <property type="evidence" value="ECO:0007669"/>
    <property type="project" value="UniProtKB-EC"/>
</dbReference>
<dbReference type="InterPro" id="IPR004839">
    <property type="entry name" value="Aminotransferase_I/II_large"/>
</dbReference>
<dbReference type="GO" id="GO:0016020">
    <property type="term" value="C:membrane"/>
    <property type="evidence" value="ECO:0007669"/>
    <property type="project" value="GOC"/>
</dbReference>
<evidence type="ECO:0000256" key="5">
    <source>
        <dbReference type="ARBA" id="ARBA00022898"/>
    </source>
</evidence>
<dbReference type="CDD" id="cd06454">
    <property type="entry name" value="KBL_like"/>
    <property type="match status" value="1"/>
</dbReference>
<feature type="compositionally biased region" description="Low complexity" evidence="8">
    <location>
        <begin position="1"/>
        <end position="19"/>
    </location>
</feature>
<keyword evidence="12" id="KW-1185">Reference proteome</keyword>
<keyword evidence="9" id="KW-1133">Transmembrane helix</keyword>
<evidence type="ECO:0000256" key="9">
    <source>
        <dbReference type="SAM" id="Phobius"/>
    </source>
</evidence>
<keyword evidence="9" id="KW-0472">Membrane</keyword>
<dbReference type="InterPro" id="IPR015422">
    <property type="entry name" value="PyrdxlP-dep_Trfase_small"/>
</dbReference>
<feature type="transmembrane region" description="Helical" evidence="9">
    <location>
        <begin position="58"/>
        <end position="77"/>
    </location>
</feature>
<organism evidence="11 12">
    <name type="scientific">Bodo saltans</name>
    <name type="common">Flagellated protozoan</name>
    <dbReference type="NCBI Taxonomy" id="75058"/>
    <lineage>
        <taxon>Eukaryota</taxon>
        <taxon>Discoba</taxon>
        <taxon>Euglenozoa</taxon>
        <taxon>Kinetoplastea</taxon>
        <taxon>Metakinetoplastina</taxon>
        <taxon>Eubodonida</taxon>
        <taxon>Bodonidae</taxon>
        <taxon>Bodo</taxon>
    </lineage>
</organism>
<dbReference type="GO" id="GO:0017059">
    <property type="term" value="C:serine palmitoyltransferase complex"/>
    <property type="evidence" value="ECO:0007669"/>
    <property type="project" value="TreeGrafter"/>
</dbReference>
<dbReference type="EMBL" id="CYKH01002092">
    <property type="protein sequence ID" value="CUG92893.1"/>
    <property type="molecule type" value="Genomic_DNA"/>
</dbReference>
<evidence type="ECO:0000256" key="3">
    <source>
        <dbReference type="ARBA" id="ARBA00013220"/>
    </source>
</evidence>
<comment type="cofactor">
    <cofactor evidence="1 7">
        <name>pyridoxal 5'-phosphate</name>
        <dbReference type="ChEBI" id="CHEBI:597326"/>
    </cofactor>
</comment>
<feature type="domain" description="Aminotransferase class I/classII large" evidence="10">
    <location>
        <begin position="151"/>
        <end position="508"/>
    </location>
</feature>
<gene>
    <name evidence="11" type="ORF">BSAL_02755</name>
</gene>
<dbReference type="PROSITE" id="PS00599">
    <property type="entry name" value="AA_TRANSFER_CLASS_2"/>
    <property type="match status" value="1"/>
</dbReference>
<dbReference type="InterPro" id="IPR015424">
    <property type="entry name" value="PyrdxlP-dep_Trfase"/>
</dbReference>
<keyword evidence="5 7" id="KW-0663">Pyridoxal phosphate</keyword>
<evidence type="ECO:0000256" key="8">
    <source>
        <dbReference type="SAM" id="MobiDB-lite"/>
    </source>
</evidence>
<feature type="transmembrane region" description="Helical" evidence="9">
    <location>
        <begin position="290"/>
        <end position="313"/>
    </location>
</feature>
<dbReference type="InterPro" id="IPR001917">
    <property type="entry name" value="Aminotrans_II_pyridoxalP_BS"/>
</dbReference>
<evidence type="ECO:0000256" key="1">
    <source>
        <dbReference type="ARBA" id="ARBA00001933"/>
    </source>
</evidence>
<dbReference type="Gene3D" id="3.90.1150.10">
    <property type="entry name" value="Aspartate Aminotransferase, domain 1"/>
    <property type="match status" value="1"/>
</dbReference>
<dbReference type="Pfam" id="PF00155">
    <property type="entry name" value="Aminotran_1_2"/>
    <property type="match status" value="1"/>
</dbReference>
<name>A0A0S4JWE9_BODSA</name>
<dbReference type="AlphaFoldDB" id="A0A0S4JWE9"/>
<feature type="region of interest" description="Disordered" evidence="8">
    <location>
        <begin position="1"/>
        <end position="27"/>
    </location>
</feature>
<dbReference type="Gene3D" id="3.40.640.10">
    <property type="entry name" value="Type I PLP-dependent aspartate aminotransferase-like (Major domain)"/>
    <property type="match status" value="1"/>
</dbReference>
<sequence length="534" mass="58785">MAGSRSPSPGRKSSPASPKITPASPKVVGTAITTKPRPVQPPPCFDEFEHDIPVITQFFTYLSYAIIMLFGYTREFFRVFFPKAGRKTPDGYAPLVRDYDDFFQRRLYRRIRDCWNRPIDSRPSRIIGVMERVSHDYNATFELTGRIIPSINLGSYNYLGFAEDTPSITSSVLESIDQFGVASCSAALEAGQHSVLTELEADIADFVGKEDAVVCGMGFATNFGGLPALFCKDTLVLSDSLNHASLVAGVRQSGCKVRVYPHNNMQALERILRREIAYGQPRTHKRYKRVVLLVEGIYSMEGIIIDLAAIVALKKKYNALLYVDEAHSIGAIGVSARGVCEYCCVNPQDVDVLMGTFTKSFGSIGGYIAADKSIIDYVRGTASFSVMSDSLAAPCAQQALATLKVLRGEDGTDLGARRIQQLAWNSKFFRRGLINLGLTVFGNDASPVIPVMLYNPGKIASFSRKCLERNLAVVVVGYPATSLVESRARFCVSACHTREDLEQALRVIKEVAEEIHITYQPENIGKFDSVLSSL</sequence>
<keyword evidence="9" id="KW-0812">Transmembrane</keyword>
<evidence type="ECO:0000256" key="7">
    <source>
        <dbReference type="RuleBase" id="RU003693"/>
    </source>
</evidence>
<evidence type="ECO:0000313" key="11">
    <source>
        <dbReference type="EMBL" id="CUG92893.1"/>
    </source>
</evidence>
<proteinExistence type="inferred from homology"/>
<evidence type="ECO:0000256" key="2">
    <source>
        <dbReference type="ARBA" id="ARBA00008392"/>
    </source>
</evidence>
<dbReference type="PANTHER" id="PTHR13693">
    <property type="entry name" value="CLASS II AMINOTRANSFERASE/8-AMINO-7-OXONONANOATE SYNTHASE"/>
    <property type="match status" value="1"/>
</dbReference>
<evidence type="ECO:0000259" key="10">
    <source>
        <dbReference type="Pfam" id="PF00155"/>
    </source>
</evidence>
<dbReference type="GO" id="GO:0030170">
    <property type="term" value="F:pyridoxal phosphate binding"/>
    <property type="evidence" value="ECO:0007669"/>
    <property type="project" value="InterPro"/>
</dbReference>
<dbReference type="EC" id="2.3.1.50" evidence="3"/>
<comment type="similarity">
    <text evidence="2 7">Belongs to the class-II pyridoxal-phosphate-dependent aminotransferase family.</text>
</comment>
<evidence type="ECO:0000256" key="4">
    <source>
        <dbReference type="ARBA" id="ARBA00022679"/>
    </source>
</evidence>
<dbReference type="PANTHER" id="PTHR13693:SF3">
    <property type="entry name" value="LD36009P"/>
    <property type="match status" value="1"/>
</dbReference>
<keyword evidence="4 11" id="KW-0808">Transferase</keyword>
<dbReference type="GO" id="GO:0046512">
    <property type="term" value="P:sphingosine biosynthetic process"/>
    <property type="evidence" value="ECO:0007669"/>
    <property type="project" value="TreeGrafter"/>
</dbReference>
<dbReference type="InterPro" id="IPR050087">
    <property type="entry name" value="AON_synthase_class-II"/>
</dbReference>
<dbReference type="GO" id="GO:0046513">
    <property type="term" value="P:ceramide biosynthetic process"/>
    <property type="evidence" value="ECO:0007669"/>
    <property type="project" value="TreeGrafter"/>
</dbReference>
<dbReference type="Proteomes" id="UP000051952">
    <property type="component" value="Unassembled WGS sequence"/>
</dbReference>
<dbReference type="OrthoDB" id="65434at2759"/>
<accession>A0A0S4JWE9</accession>
<reference evidence="12" key="1">
    <citation type="submission" date="2015-09" db="EMBL/GenBank/DDBJ databases">
        <authorList>
            <consortium name="Pathogen Informatics"/>
        </authorList>
    </citation>
    <scope>NUCLEOTIDE SEQUENCE [LARGE SCALE GENOMIC DNA]</scope>
    <source>
        <strain evidence="12">Lake Konstanz</strain>
    </source>
</reference>
<evidence type="ECO:0000256" key="6">
    <source>
        <dbReference type="ARBA" id="ARBA00048528"/>
    </source>
</evidence>
<dbReference type="OMA" id="QPRANGC"/>
<protein>
    <recommendedName>
        <fullName evidence="3">serine C-palmitoyltransferase</fullName>
        <ecNumber evidence="3">2.3.1.50</ecNumber>
    </recommendedName>
</protein>